<gene>
    <name evidence="1" type="ORF">VNO80_07672</name>
</gene>
<evidence type="ECO:0000313" key="1">
    <source>
        <dbReference type="EMBL" id="KAK7374244.1"/>
    </source>
</evidence>
<sequence length="85" mass="9637">MFFFLIGNDTIYVLFGKIIHIGKAMTRETRRVVAENAWCESVLFGSVVGVKGKKGKWKGIVIMVSFLAFGNTRVRKLGQTVWLNR</sequence>
<organism evidence="1 2">
    <name type="scientific">Phaseolus coccineus</name>
    <name type="common">Scarlet runner bean</name>
    <name type="synonym">Phaseolus multiflorus</name>
    <dbReference type="NCBI Taxonomy" id="3886"/>
    <lineage>
        <taxon>Eukaryota</taxon>
        <taxon>Viridiplantae</taxon>
        <taxon>Streptophyta</taxon>
        <taxon>Embryophyta</taxon>
        <taxon>Tracheophyta</taxon>
        <taxon>Spermatophyta</taxon>
        <taxon>Magnoliopsida</taxon>
        <taxon>eudicotyledons</taxon>
        <taxon>Gunneridae</taxon>
        <taxon>Pentapetalae</taxon>
        <taxon>rosids</taxon>
        <taxon>fabids</taxon>
        <taxon>Fabales</taxon>
        <taxon>Fabaceae</taxon>
        <taxon>Papilionoideae</taxon>
        <taxon>50 kb inversion clade</taxon>
        <taxon>NPAAA clade</taxon>
        <taxon>indigoferoid/millettioid clade</taxon>
        <taxon>Phaseoleae</taxon>
        <taxon>Phaseolus</taxon>
    </lineage>
</organism>
<name>A0AAN9NPL4_PHACN</name>
<dbReference type="EMBL" id="JAYMYR010000003">
    <property type="protein sequence ID" value="KAK7374244.1"/>
    <property type="molecule type" value="Genomic_DNA"/>
</dbReference>
<evidence type="ECO:0000313" key="2">
    <source>
        <dbReference type="Proteomes" id="UP001374584"/>
    </source>
</evidence>
<protein>
    <submittedName>
        <fullName evidence="1">Uncharacterized protein</fullName>
    </submittedName>
</protein>
<dbReference type="AlphaFoldDB" id="A0AAN9NPL4"/>
<reference evidence="1 2" key="1">
    <citation type="submission" date="2024-01" db="EMBL/GenBank/DDBJ databases">
        <title>The genomes of 5 underutilized Papilionoideae crops provide insights into root nodulation and disease resistanc.</title>
        <authorList>
            <person name="Jiang F."/>
        </authorList>
    </citation>
    <scope>NUCLEOTIDE SEQUENCE [LARGE SCALE GENOMIC DNA]</scope>
    <source>
        <strain evidence="1">JINMINGXINNONG_FW02</strain>
        <tissue evidence="1">Leaves</tissue>
    </source>
</reference>
<comment type="caution">
    <text evidence="1">The sequence shown here is derived from an EMBL/GenBank/DDBJ whole genome shotgun (WGS) entry which is preliminary data.</text>
</comment>
<proteinExistence type="predicted"/>
<accession>A0AAN9NPL4</accession>
<dbReference type="Proteomes" id="UP001374584">
    <property type="component" value="Unassembled WGS sequence"/>
</dbReference>
<keyword evidence="2" id="KW-1185">Reference proteome</keyword>